<dbReference type="Pfam" id="PF00501">
    <property type="entry name" value="AMP-binding"/>
    <property type="match status" value="1"/>
</dbReference>
<dbReference type="AlphaFoldDB" id="A0AAD6MPF0"/>
<dbReference type="InterPro" id="IPR042099">
    <property type="entry name" value="ANL_N_sf"/>
</dbReference>
<evidence type="ECO:0000313" key="3">
    <source>
        <dbReference type="EMBL" id="KAJ5618100.1"/>
    </source>
</evidence>
<feature type="domain" description="AMP-dependent synthetase/ligase" evidence="1">
    <location>
        <begin position="32"/>
        <end position="411"/>
    </location>
</feature>
<comment type="caution">
    <text evidence="3">The sequence shown here is derived from an EMBL/GenBank/DDBJ whole genome shotgun (WGS) entry which is preliminary data.</text>
</comment>
<dbReference type="RefSeq" id="XP_056759267.1">
    <property type="nucleotide sequence ID" value="XM_056894272.1"/>
</dbReference>
<proteinExistence type="predicted"/>
<organism evidence="3 4">
    <name type="scientific">Penicillium hordei</name>
    <dbReference type="NCBI Taxonomy" id="40994"/>
    <lineage>
        <taxon>Eukaryota</taxon>
        <taxon>Fungi</taxon>
        <taxon>Dikarya</taxon>
        <taxon>Ascomycota</taxon>
        <taxon>Pezizomycotina</taxon>
        <taxon>Eurotiomycetes</taxon>
        <taxon>Eurotiomycetidae</taxon>
        <taxon>Eurotiales</taxon>
        <taxon>Aspergillaceae</taxon>
        <taxon>Penicillium</taxon>
    </lineage>
</organism>
<reference evidence="3" key="1">
    <citation type="journal article" date="2023" name="IMA Fungus">
        <title>Comparative genomic study of the Penicillium genus elucidates a diverse pangenome and 15 lateral gene transfer events.</title>
        <authorList>
            <person name="Petersen C."/>
            <person name="Sorensen T."/>
            <person name="Nielsen M.R."/>
            <person name="Sondergaard T.E."/>
            <person name="Sorensen J.L."/>
            <person name="Fitzpatrick D.A."/>
            <person name="Frisvad J.C."/>
            <person name="Nielsen K.L."/>
        </authorList>
    </citation>
    <scope>NUCLEOTIDE SEQUENCE</scope>
    <source>
        <strain evidence="3">IBT 12815</strain>
    </source>
</reference>
<dbReference type="GeneID" id="81584514"/>
<keyword evidence="4" id="KW-1185">Reference proteome</keyword>
<evidence type="ECO:0000313" key="4">
    <source>
        <dbReference type="Proteomes" id="UP001213799"/>
    </source>
</evidence>
<sequence>MVFTSAPWCRDLVSSFPERQLVGDFVLEGVGEKFEGKPMLVCAQTGKSYTIQDLEYRVTMLARSLAQVMGWNPNEGSPENKVVGILAVNAMDYVPLSWAIHRIGGTCLVLHPTSSAIEIQTLMRKANCHALFTCRQLQSVCEAVFTALNDDPARLFLLELADDDATPAALKTVSQLIADGGRLPALEAVALQAGETQDRVAYLCPTSGTSGFQKLAQITHASVIVNALQAITQDAYANGPKNQVALGVLPLSHAYGLILLHTLICRRDTTILHASFDMQAALRTIQQYRIERLYLVPAILVALVNNPILFEMVDLSSVHTVVCGSAPLSADMMRAMKQIRPDWDLLPGYGLTEAAVFVSFTSQHSIFPGSVGSLLSHVQVRLLDADGAEIQDYDVAGELYVRSPSVMKGYLGENEADAYAFDQDGWLVTGDVACVRRQDDGEEHLFIVDRKKDIMKVKGIQVAPVEIEAQLLNHPAVDEAAVIGVQHDEAGERPFAFVVRSRQVDTVMDEQTLREALAAHIQNTLSEPFWLRENIRFLEAIPKSHSGKALKFQLKELV</sequence>
<reference evidence="3" key="2">
    <citation type="submission" date="2023-01" db="EMBL/GenBank/DDBJ databases">
        <authorList>
            <person name="Petersen C."/>
        </authorList>
    </citation>
    <scope>NUCLEOTIDE SEQUENCE</scope>
    <source>
        <strain evidence="3">IBT 12815</strain>
    </source>
</reference>
<name>A0AAD6MPF0_9EURO</name>
<dbReference type="PANTHER" id="PTHR24096:SF422">
    <property type="entry name" value="BCDNA.GH02901"/>
    <property type="match status" value="1"/>
</dbReference>
<dbReference type="InterPro" id="IPR045851">
    <property type="entry name" value="AMP-bd_C_sf"/>
</dbReference>
<evidence type="ECO:0000259" key="2">
    <source>
        <dbReference type="Pfam" id="PF13193"/>
    </source>
</evidence>
<feature type="domain" description="AMP-binding enzyme C-terminal" evidence="2">
    <location>
        <begin position="466"/>
        <end position="548"/>
    </location>
</feature>
<dbReference type="PANTHER" id="PTHR24096">
    <property type="entry name" value="LONG-CHAIN-FATTY-ACID--COA LIGASE"/>
    <property type="match status" value="1"/>
</dbReference>
<accession>A0AAD6MPF0</accession>
<gene>
    <name evidence="3" type="ORF">N7537_003214</name>
</gene>
<dbReference type="InterPro" id="IPR000873">
    <property type="entry name" value="AMP-dep_synth/lig_dom"/>
</dbReference>
<protein>
    <submittedName>
        <fullName evidence="3">AMP dependent ligase/synthetase</fullName>
    </submittedName>
</protein>
<dbReference type="GO" id="GO:0016405">
    <property type="term" value="F:CoA-ligase activity"/>
    <property type="evidence" value="ECO:0007669"/>
    <property type="project" value="TreeGrafter"/>
</dbReference>
<dbReference type="Gene3D" id="3.30.300.30">
    <property type="match status" value="1"/>
</dbReference>
<evidence type="ECO:0000259" key="1">
    <source>
        <dbReference type="Pfam" id="PF00501"/>
    </source>
</evidence>
<dbReference type="InterPro" id="IPR025110">
    <property type="entry name" value="AMP-bd_C"/>
</dbReference>
<dbReference type="SUPFAM" id="SSF56801">
    <property type="entry name" value="Acetyl-CoA synthetase-like"/>
    <property type="match status" value="1"/>
</dbReference>
<keyword evidence="3" id="KW-0436">Ligase</keyword>
<dbReference type="Gene3D" id="3.40.50.12780">
    <property type="entry name" value="N-terminal domain of ligase-like"/>
    <property type="match status" value="1"/>
</dbReference>
<dbReference type="Proteomes" id="UP001213799">
    <property type="component" value="Unassembled WGS sequence"/>
</dbReference>
<dbReference type="Pfam" id="PF13193">
    <property type="entry name" value="AMP-binding_C"/>
    <property type="match status" value="1"/>
</dbReference>
<dbReference type="EMBL" id="JAQJAE010000001">
    <property type="protein sequence ID" value="KAJ5618100.1"/>
    <property type="molecule type" value="Genomic_DNA"/>
</dbReference>